<dbReference type="EMBL" id="JAAGLU010000731">
    <property type="protein sequence ID" value="NEC93338.1"/>
    <property type="molecule type" value="Genomic_DNA"/>
</dbReference>
<dbReference type="AlphaFoldDB" id="A0A6B3C9A7"/>
<dbReference type="SUPFAM" id="SSF46785">
    <property type="entry name" value="Winged helix' DNA-binding domain"/>
    <property type="match status" value="1"/>
</dbReference>
<dbReference type="InterPro" id="IPR036388">
    <property type="entry name" value="WH-like_DNA-bd_sf"/>
</dbReference>
<dbReference type="PANTHER" id="PTHR43252">
    <property type="entry name" value="TRANSCRIPTIONAL REGULATOR YQJI"/>
    <property type="match status" value="1"/>
</dbReference>
<comment type="caution">
    <text evidence="2">The sequence shown here is derived from an EMBL/GenBank/DDBJ whole genome shotgun (WGS) entry which is preliminary data.</text>
</comment>
<dbReference type="PANTHER" id="PTHR43252:SF6">
    <property type="entry name" value="NEGATIVE TRANSCRIPTION REGULATOR PADR"/>
    <property type="match status" value="1"/>
</dbReference>
<proteinExistence type="predicted"/>
<dbReference type="InterPro" id="IPR005149">
    <property type="entry name" value="Tscrpt_reg_PadR_N"/>
</dbReference>
<feature type="non-terminal residue" evidence="2">
    <location>
        <position position="57"/>
    </location>
</feature>
<name>A0A6B3C9A7_9ACTN</name>
<dbReference type="InterPro" id="IPR036390">
    <property type="entry name" value="WH_DNA-bd_sf"/>
</dbReference>
<evidence type="ECO:0000313" key="2">
    <source>
        <dbReference type="EMBL" id="NEC93338.1"/>
    </source>
</evidence>
<sequence>MSIRHGLLALLERGPRYGSQLRSEFESRTGSTWPLNVGQVYTTLGRLERDGLVACGG</sequence>
<organism evidence="2">
    <name type="scientific">Streptomyces sp. SID12501</name>
    <dbReference type="NCBI Taxonomy" id="2706042"/>
    <lineage>
        <taxon>Bacteria</taxon>
        <taxon>Bacillati</taxon>
        <taxon>Actinomycetota</taxon>
        <taxon>Actinomycetes</taxon>
        <taxon>Kitasatosporales</taxon>
        <taxon>Streptomycetaceae</taxon>
        <taxon>Streptomyces</taxon>
    </lineage>
</organism>
<dbReference type="Pfam" id="PF03551">
    <property type="entry name" value="PadR"/>
    <property type="match status" value="1"/>
</dbReference>
<accession>A0A6B3C9A7</accession>
<dbReference type="Gene3D" id="1.10.10.10">
    <property type="entry name" value="Winged helix-like DNA-binding domain superfamily/Winged helix DNA-binding domain"/>
    <property type="match status" value="1"/>
</dbReference>
<feature type="domain" description="Transcription regulator PadR N-terminal" evidence="1">
    <location>
        <begin position="7"/>
        <end position="54"/>
    </location>
</feature>
<evidence type="ECO:0000259" key="1">
    <source>
        <dbReference type="Pfam" id="PF03551"/>
    </source>
</evidence>
<dbReference type="RefSeq" id="WP_203733196.1">
    <property type="nucleotide sequence ID" value="NZ_JAAGLU010000731.1"/>
</dbReference>
<reference evidence="2" key="1">
    <citation type="submission" date="2020-01" db="EMBL/GenBank/DDBJ databases">
        <title>Insect and environment-associated Actinomycetes.</title>
        <authorList>
            <person name="Currrie C."/>
            <person name="Chevrette M."/>
            <person name="Carlson C."/>
            <person name="Stubbendieck R."/>
            <person name="Wendt-Pienkowski E."/>
        </authorList>
    </citation>
    <scope>NUCLEOTIDE SEQUENCE</scope>
    <source>
        <strain evidence="2">SID12501</strain>
    </source>
</reference>
<gene>
    <name evidence="2" type="ORF">G3I71_48175</name>
</gene>
<protein>
    <submittedName>
        <fullName evidence="2">PadR family transcriptional regulator</fullName>
    </submittedName>
</protein>